<dbReference type="STRING" id="32024.GCA_000788295_01217"/>
<feature type="transmembrane region" description="Helical" evidence="6">
    <location>
        <begin position="59"/>
        <end position="77"/>
    </location>
</feature>
<proteinExistence type="inferred from homology"/>
<feature type="transmembrane region" description="Helical" evidence="6">
    <location>
        <begin position="199"/>
        <end position="225"/>
    </location>
</feature>
<name>A0A381DJD5_9BACT</name>
<dbReference type="AlphaFoldDB" id="A0A381DJD5"/>
<feature type="transmembrane region" description="Helical" evidence="6">
    <location>
        <begin position="114"/>
        <end position="134"/>
    </location>
</feature>
<evidence type="ECO:0000313" key="7">
    <source>
        <dbReference type="EMBL" id="SUX10601.1"/>
    </source>
</evidence>
<accession>A0A381DJD5</accession>
<dbReference type="Pfam" id="PF01027">
    <property type="entry name" value="Bax1-I"/>
    <property type="match status" value="1"/>
</dbReference>
<feature type="transmembrane region" description="Helical" evidence="6">
    <location>
        <begin position="84"/>
        <end position="108"/>
    </location>
</feature>
<evidence type="ECO:0000313" key="8">
    <source>
        <dbReference type="Proteomes" id="UP000254920"/>
    </source>
</evidence>
<protein>
    <submittedName>
        <fullName evidence="7">Ferric receptor CfrA</fullName>
    </submittedName>
</protein>
<dbReference type="RefSeq" id="WP_089182991.1">
    <property type="nucleotide sequence ID" value="NZ_CP043427.1"/>
</dbReference>
<gene>
    <name evidence="7" type="primary">yccA</name>
    <name evidence="7" type="ORF">NCTC12475_00798</name>
</gene>
<dbReference type="GO" id="GO:0005886">
    <property type="term" value="C:plasma membrane"/>
    <property type="evidence" value="ECO:0007669"/>
    <property type="project" value="UniProtKB-SubCell"/>
</dbReference>
<dbReference type="PANTHER" id="PTHR23291:SF115">
    <property type="entry name" value="MODULATOR OF FTSH PROTEASE YCCA"/>
    <property type="match status" value="1"/>
</dbReference>
<comment type="subcellular location">
    <subcellularLocation>
        <location evidence="1">Cell membrane</location>
        <topology evidence="1">Multi-pass membrane protein</topology>
    </subcellularLocation>
</comment>
<evidence type="ECO:0000256" key="2">
    <source>
        <dbReference type="ARBA" id="ARBA00022475"/>
    </source>
</evidence>
<dbReference type="GeneID" id="93091229"/>
<evidence type="ECO:0000256" key="3">
    <source>
        <dbReference type="ARBA" id="ARBA00022692"/>
    </source>
</evidence>
<dbReference type="PANTHER" id="PTHR23291">
    <property type="entry name" value="BAX INHIBITOR-RELATED"/>
    <property type="match status" value="1"/>
</dbReference>
<comment type="similarity">
    <text evidence="6">Belongs to the BI1 family.</text>
</comment>
<dbReference type="OrthoDB" id="9793828at2"/>
<keyword evidence="3 6" id="KW-0812">Transmembrane</keyword>
<feature type="transmembrane region" description="Helical" evidence="6">
    <location>
        <begin position="146"/>
        <end position="163"/>
    </location>
</feature>
<keyword evidence="5 6" id="KW-0472">Membrane</keyword>
<keyword evidence="4 6" id="KW-1133">Transmembrane helix</keyword>
<dbReference type="CDD" id="cd10432">
    <property type="entry name" value="BI-1-like_bacterial"/>
    <property type="match status" value="1"/>
</dbReference>
<reference evidence="7 8" key="1">
    <citation type="submission" date="2018-06" db="EMBL/GenBank/DDBJ databases">
        <authorList>
            <consortium name="Pathogen Informatics"/>
            <person name="Doyle S."/>
        </authorList>
    </citation>
    <scope>NUCLEOTIDE SEQUENCE [LARGE SCALE GENOMIC DNA]</scope>
    <source>
        <strain evidence="7 8">NCTC12475</strain>
    </source>
</reference>
<evidence type="ECO:0000256" key="6">
    <source>
        <dbReference type="RuleBase" id="RU004379"/>
    </source>
</evidence>
<dbReference type="InterPro" id="IPR006214">
    <property type="entry name" value="Bax_inhibitor_1-related"/>
</dbReference>
<keyword evidence="2" id="KW-1003">Cell membrane</keyword>
<evidence type="ECO:0000256" key="5">
    <source>
        <dbReference type="ARBA" id="ARBA00023136"/>
    </source>
</evidence>
<sequence length="229" mass="25018">MSLYDRNYIENEASNSYSQSQSLQSSRSEFIKKTYQFLAASLLAATAGAYVGMSMGVGPSLWMLILEIGLLVGLMFAKKNPTLAVILLFAFTFVSGFTLAPTLNFYLAAGMGSVITQAFLLTTVAFGGLSIFAFNTKKDFSSMGKMLFITLIVVFVAMIINIFMQSPMLQIVIASVCAILFSAYILYDTQNIIRGNYDSPILGAVALYLDIINLFVALLQILGIFNNND</sequence>
<organism evidence="7 8">
    <name type="scientific">Campylobacter sputorum subsp. sputorum</name>
    <dbReference type="NCBI Taxonomy" id="32024"/>
    <lineage>
        <taxon>Bacteria</taxon>
        <taxon>Pseudomonadati</taxon>
        <taxon>Campylobacterota</taxon>
        <taxon>Epsilonproteobacteria</taxon>
        <taxon>Campylobacterales</taxon>
        <taxon>Campylobacteraceae</taxon>
        <taxon>Campylobacter</taxon>
    </lineage>
</organism>
<keyword evidence="8" id="KW-1185">Reference proteome</keyword>
<keyword evidence="7" id="KW-0675">Receptor</keyword>
<evidence type="ECO:0000256" key="4">
    <source>
        <dbReference type="ARBA" id="ARBA00022989"/>
    </source>
</evidence>
<feature type="transmembrane region" description="Helical" evidence="6">
    <location>
        <begin position="35"/>
        <end position="53"/>
    </location>
</feature>
<evidence type="ECO:0000256" key="1">
    <source>
        <dbReference type="ARBA" id="ARBA00004651"/>
    </source>
</evidence>
<feature type="transmembrane region" description="Helical" evidence="6">
    <location>
        <begin position="169"/>
        <end position="187"/>
    </location>
</feature>
<dbReference type="EMBL" id="UFVD01000001">
    <property type="protein sequence ID" value="SUX10601.1"/>
    <property type="molecule type" value="Genomic_DNA"/>
</dbReference>
<dbReference type="Proteomes" id="UP000254920">
    <property type="component" value="Unassembled WGS sequence"/>
</dbReference>